<dbReference type="SUPFAM" id="SSF47895">
    <property type="entry name" value="Transducin (alpha subunit), insertion domain"/>
    <property type="match status" value="1"/>
</dbReference>
<evidence type="ECO:0000256" key="8">
    <source>
        <dbReference type="ARBA" id="ARBA00023224"/>
    </source>
</evidence>
<gene>
    <name evidence="13" type="ORF">D0Y65_001916</name>
</gene>
<dbReference type="GO" id="GO:0031683">
    <property type="term" value="F:G-protein beta/gamma-subunit complex binding"/>
    <property type="evidence" value="ECO:0007669"/>
    <property type="project" value="InterPro"/>
</dbReference>
<dbReference type="PANTHER" id="PTHR36486">
    <property type="entry name" value="OS01G0977800 PROTEIN"/>
    <property type="match status" value="1"/>
</dbReference>
<evidence type="ECO:0000256" key="11">
    <source>
        <dbReference type="PIRSR" id="PIRSR601019-2"/>
    </source>
</evidence>
<dbReference type="FunFam" id="1.10.400.10:FF:000005">
    <property type="entry name" value="Extra-large guanine nucleotide-binding protein 3"/>
    <property type="match status" value="1"/>
</dbReference>
<dbReference type="Proteomes" id="UP000289340">
    <property type="component" value="Chromosome 1"/>
</dbReference>
<keyword evidence="14" id="KW-1185">Reference proteome</keyword>
<sequence>MSPAAPNAAEYSFAVEYDGPPLTCDLPRAVPISVDNIPVAAVVSQVPLSDALSLPVVQPLLLPQHHQPLRTEARVSKIASETTVSPTSVIAFEHRASQSNVGELSGELSSSGAFEFSTGNDGSGELSDLGGSSRVLEETRSSSTVEFWDKSGRSSGALRVLEDGKESLDFNELNQQDWASTESVLSLEYPSTRVSSLKAEDIDAKRPPIVTFDVDTDDALDEEFDVDDTVSNKPVKRAPLTKGKKGSCYRCFKGSRFTEKEVCLVCDAKYCGNCVLRAMGSMPEGRKCVTCIGFPIDEAKRGSLGKFSRMLKRLLNDLEVRQIMKAERFCEANQLPPEYVCVNGHPLSYEELVTLQNCPNPPKKLKPGNYWYDKVSGLWGKEGQKPSQIISPHLNVGGPIQPDASNGNTQVFINGREITKVELRMLQLAGVQCAGNPHFWVNEDGSYQEEGQKNTRGYIWGKAGTKLVCAFLSLPVPSKSSNSLGEQPSSLASRTMPDYLEHGIVQKLLLVGCSGSGTSTIFKQAKILYKSVPFSEDEHENIKLIIQSNVYAYLGMLLEGRERFEEESLGDLKKRQSSVQDTTGTSPRLDEKTVYSIGPRLKAFSDWLLKTMVLGKLDAIFPAATREYAPLIEELWNDAAIKATYERRSELEMLPSVAGYFLERAVKILRTDYELSDLDILYAEGVTSSNGVACVEFSFPQSVSEETVDTTDRYDSLVRYVKIFVPFVMHQKCVAALIKSNCSCNCFLLAINSTTETAKVQGL</sequence>
<keyword evidence="7" id="KW-0342">GTP-binding</keyword>
<evidence type="ECO:0000256" key="1">
    <source>
        <dbReference type="ARBA" id="ARBA00004123"/>
    </source>
</evidence>
<keyword evidence="4" id="KW-0863">Zinc-finger</keyword>
<accession>A0A445M547</accession>
<dbReference type="InterPro" id="IPR001019">
    <property type="entry name" value="Gprotein_alpha_su"/>
</dbReference>
<keyword evidence="2 11" id="KW-0479">Metal-binding</keyword>
<dbReference type="InterPro" id="IPR011025">
    <property type="entry name" value="GproteinA_insert"/>
</dbReference>
<dbReference type="Pfam" id="PF00503">
    <property type="entry name" value="G-alpha"/>
    <property type="match status" value="1"/>
</dbReference>
<name>A0A445M547_GLYSO</name>
<organism evidence="13 14">
    <name type="scientific">Glycine soja</name>
    <name type="common">Wild soybean</name>
    <dbReference type="NCBI Taxonomy" id="3848"/>
    <lineage>
        <taxon>Eukaryota</taxon>
        <taxon>Viridiplantae</taxon>
        <taxon>Streptophyta</taxon>
        <taxon>Embryophyta</taxon>
        <taxon>Tracheophyta</taxon>
        <taxon>Spermatophyta</taxon>
        <taxon>Magnoliopsida</taxon>
        <taxon>eudicotyledons</taxon>
        <taxon>Gunneridae</taxon>
        <taxon>Pentapetalae</taxon>
        <taxon>rosids</taxon>
        <taxon>fabids</taxon>
        <taxon>Fabales</taxon>
        <taxon>Fabaceae</taxon>
        <taxon>Papilionoideae</taxon>
        <taxon>50 kb inversion clade</taxon>
        <taxon>NPAAA clade</taxon>
        <taxon>indigoferoid/millettioid clade</taxon>
        <taxon>Phaseoleae</taxon>
        <taxon>Glycine</taxon>
        <taxon>Glycine subgen. Soja</taxon>
    </lineage>
</organism>
<feature type="binding site" evidence="11">
    <location>
        <position position="519"/>
    </location>
    <ligand>
        <name>Mg(2+)</name>
        <dbReference type="ChEBI" id="CHEBI:18420"/>
    </ligand>
</feature>
<comment type="subcellular location">
    <subcellularLocation>
        <location evidence="1">Nucleus</location>
    </subcellularLocation>
</comment>
<evidence type="ECO:0000313" key="14">
    <source>
        <dbReference type="Proteomes" id="UP000289340"/>
    </source>
</evidence>
<keyword evidence="11" id="KW-0460">Magnesium</keyword>
<evidence type="ECO:0000256" key="3">
    <source>
        <dbReference type="ARBA" id="ARBA00022741"/>
    </source>
</evidence>
<dbReference type="EMBL" id="QZWG01000001">
    <property type="protein sequence ID" value="RZC30583.1"/>
    <property type="molecule type" value="Genomic_DNA"/>
</dbReference>
<reference evidence="13 14" key="1">
    <citation type="submission" date="2018-09" db="EMBL/GenBank/DDBJ databases">
        <title>A high-quality reference genome of wild soybean provides a powerful tool to mine soybean genomes.</title>
        <authorList>
            <person name="Xie M."/>
            <person name="Chung C.Y.L."/>
            <person name="Li M.-W."/>
            <person name="Wong F.-L."/>
            <person name="Chan T.-F."/>
            <person name="Lam H.-M."/>
        </authorList>
    </citation>
    <scope>NUCLEOTIDE SEQUENCE [LARGE SCALE GENOMIC DNA]</scope>
    <source>
        <strain evidence="14">cv. W05</strain>
        <tissue evidence="13">Hypocotyl of etiolated seedlings</tissue>
    </source>
</reference>
<evidence type="ECO:0000256" key="5">
    <source>
        <dbReference type="ARBA" id="ARBA00022833"/>
    </source>
</evidence>
<dbReference type="InterPro" id="IPR053057">
    <property type="entry name" value="XLG_GTP-binding"/>
</dbReference>
<feature type="region of interest" description="Disordered" evidence="12">
    <location>
        <begin position="112"/>
        <end position="132"/>
    </location>
</feature>
<dbReference type="GO" id="GO:0005525">
    <property type="term" value="F:GTP binding"/>
    <property type="evidence" value="ECO:0007669"/>
    <property type="project" value="UniProtKB-KW"/>
</dbReference>
<dbReference type="GO" id="GO:0005634">
    <property type="term" value="C:nucleus"/>
    <property type="evidence" value="ECO:0007669"/>
    <property type="project" value="UniProtKB-SubCell"/>
</dbReference>
<comment type="caution">
    <text evidence="13">The sequence shown here is derived from an EMBL/GenBank/DDBJ whole genome shotgun (WGS) entry which is preliminary data.</text>
</comment>
<evidence type="ECO:0000256" key="6">
    <source>
        <dbReference type="ARBA" id="ARBA00022837"/>
    </source>
</evidence>
<dbReference type="AlphaFoldDB" id="A0A445M547"/>
<evidence type="ECO:0000256" key="10">
    <source>
        <dbReference type="ARBA" id="ARBA00060880"/>
    </source>
</evidence>
<dbReference type="GO" id="GO:0008270">
    <property type="term" value="F:zinc ion binding"/>
    <property type="evidence" value="ECO:0007669"/>
    <property type="project" value="UniProtKB-KW"/>
</dbReference>
<evidence type="ECO:0000256" key="12">
    <source>
        <dbReference type="SAM" id="MobiDB-lite"/>
    </source>
</evidence>
<protein>
    <submittedName>
        <fullName evidence="13">Extra-large guanine nucleotide-binding protein 1 isoform B</fullName>
    </submittedName>
</protein>
<dbReference type="SUPFAM" id="SSF57903">
    <property type="entry name" value="FYVE/PHD zinc finger"/>
    <property type="match status" value="1"/>
</dbReference>
<keyword evidence="6" id="KW-0106">Calcium</keyword>
<evidence type="ECO:0000256" key="4">
    <source>
        <dbReference type="ARBA" id="ARBA00022771"/>
    </source>
</evidence>
<evidence type="ECO:0000256" key="7">
    <source>
        <dbReference type="ARBA" id="ARBA00023134"/>
    </source>
</evidence>
<dbReference type="InterPro" id="IPR011011">
    <property type="entry name" value="Znf_FYVE_PHD"/>
</dbReference>
<dbReference type="PROSITE" id="PS51882">
    <property type="entry name" value="G_ALPHA"/>
    <property type="match status" value="1"/>
</dbReference>
<dbReference type="SMART" id="SM00275">
    <property type="entry name" value="G_alpha"/>
    <property type="match status" value="1"/>
</dbReference>
<keyword evidence="3" id="KW-0547">Nucleotide-binding</keyword>
<dbReference type="PANTHER" id="PTHR36486:SF4">
    <property type="entry name" value="PH DOMAIN-CONTAINING PROTEIN"/>
    <property type="match status" value="1"/>
</dbReference>
<keyword evidence="8" id="KW-0807">Transducer</keyword>
<dbReference type="GO" id="GO:0003924">
    <property type="term" value="F:GTPase activity"/>
    <property type="evidence" value="ECO:0007669"/>
    <property type="project" value="InterPro"/>
</dbReference>
<evidence type="ECO:0000256" key="9">
    <source>
        <dbReference type="ARBA" id="ARBA00023242"/>
    </source>
</evidence>
<proteinExistence type="inferred from homology"/>
<feature type="binding site" evidence="11">
    <location>
        <position position="689"/>
    </location>
    <ligand>
        <name>Mg(2+)</name>
        <dbReference type="ChEBI" id="CHEBI:18420"/>
    </ligand>
</feature>
<keyword evidence="9" id="KW-0539">Nucleus</keyword>
<evidence type="ECO:0000313" key="13">
    <source>
        <dbReference type="EMBL" id="RZC30583.1"/>
    </source>
</evidence>
<dbReference type="GO" id="GO:0007186">
    <property type="term" value="P:G protein-coupled receptor signaling pathway"/>
    <property type="evidence" value="ECO:0007669"/>
    <property type="project" value="InterPro"/>
</dbReference>
<comment type="similarity">
    <text evidence="10">Belongs to the G-alpha family. XLG subfamily.</text>
</comment>
<keyword evidence="5" id="KW-0862">Zinc</keyword>
<dbReference type="Gene3D" id="1.10.400.10">
    <property type="entry name" value="GI Alpha 1, domain 2-like"/>
    <property type="match status" value="1"/>
</dbReference>
<evidence type="ECO:0000256" key="2">
    <source>
        <dbReference type="ARBA" id="ARBA00022723"/>
    </source>
</evidence>